<dbReference type="AlphaFoldDB" id="A0AAE1A3H0"/>
<evidence type="ECO:0000313" key="3">
    <source>
        <dbReference type="Proteomes" id="UP001283361"/>
    </source>
</evidence>
<accession>A0AAE1A3H0</accession>
<reference evidence="2" key="1">
    <citation type="journal article" date="2023" name="G3 (Bethesda)">
        <title>A reference genome for the long-term kleptoplast-retaining sea slug Elysia crispata morphotype clarki.</title>
        <authorList>
            <person name="Eastman K.E."/>
            <person name="Pendleton A.L."/>
            <person name="Shaikh M.A."/>
            <person name="Suttiyut T."/>
            <person name="Ogas R."/>
            <person name="Tomko P."/>
            <person name="Gavelis G."/>
            <person name="Widhalm J.R."/>
            <person name="Wisecaver J.H."/>
        </authorList>
    </citation>
    <scope>NUCLEOTIDE SEQUENCE</scope>
    <source>
        <strain evidence="2">ECLA1</strain>
    </source>
</reference>
<evidence type="ECO:0000313" key="2">
    <source>
        <dbReference type="EMBL" id="KAK3780559.1"/>
    </source>
</evidence>
<name>A0AAE1A3H0_9GAST</name>
<keyword evidence="3" id="KW-1185">Reference proteome</keyword>
<proteinExistence type="predicted"/>
<comment type="caution">
    <text evidence="2">The sequence shown here is derived from an EMBL/GenBank/DDBJ whole genome shotgun (WGS) entry which is preliminary data.</text>
</comment>
<feature type="region of interest" description="Disordered" evidence="1">
    <location>
        <begin position="1"/>
        <end position="48"/>
    </location>
</feature>
<protein>
    <submittedName>
        <fullName evidence="2">Uncharacterized protein</fullName>
    </submittedName>
</protein>
<dbReference type="EMBL" id="JAWDGP010002705">
    <property type="protein sequence ID" value="KAK3780559.1"/>
    <property type="molecule type" value="Genomic_DNA"/>
</dbReference>
<evidence type="ECO:0000256" key="1">
    <source>
        <dbReference type="SAM" id="MobiDB-lite"/>
    </source>
</evidence>
<organism evidence="2 3">
    <name type="scientific">Elysia crispata</name>
    <name type="common">lettuce slug</name>
    <dbReference type="NCBI Taxonomy" id="231223"/>
    <lineage>
        <taxon>Eukaryota</taxon>
        <taxon>Metazoa</taxon>
        <taxon>Spiralia</taxon>
        <taxon>Lophotrochozoa</taxon>
        <taxon>Mollusca</taxon>
        <taxon>Gastropoda</taxon>
        <taxon>Heterobranchia</taxon>
        <taxon>Euthyneura</taxon>
        <taxon>Panpulmonata</taxon>
        <taxon>Sacoglossa</taxon>
        <taxon>Placobranchoidea</taxon>
        <taxon>Plakobranchidae</taxon>
        <taxon>Elysia</taxon>
    </lineage>
</organism>
<gene>
    <name evidence="2" type="ORF">RRG08_061977</name>
</gene>
<dbReference type="Proteomes" id="UP001283361">
    <property type="component" value="Unassembled WGS sequence"/>
</dbReference>
<sequence>MDSDSEIEDAISNVDPNESDFLSSVDEYQPSPESDSDNSDQGKELKSTRKEIETFIGLYFENGPHEGALHKSILGPEDELPTSR</sequence>